<evidence type="ECO:0000259" key="2">
    <source>
        <dbReference type="Pfam" id="PF22622"/>
    </source>
</evidence>
<dbReference type="GO" id="GO:0018812">
    <property type="term" value="F:3-hydroxyacyl-CoA dehydratase activity"/>
    <property type="evidence" value="ECO:0007669"/>
    <property type="project" value="UniProtKB-EC"/>
</dbReference>
<dbReference type="RefSeq" id="WP_085882325.1">
    <property type="nucleotide sequence ID" value="NZ_FWFR01000001.1"/>
</dbReference>
<keyword evidence="4" id="KW-1185">Reference proteome</keyword>
<dbReference type="SUPFAM" id="SSF54637">
    <property type="entry name" value="Thioesterase/thiol ester dehydrase-isomerase"/>
    <property type="match status" value="2"/>
</dbReference>
<name>A0A1Y5S1N4_9PROT</name>
<dbReference type="AlphaFoldDB" id="A0A1Y5S1N4"/>
<accession>A0A1Y5S1N4</accession>
<dbReference type="GO" id="GO:0044594">
    <property type="term" value="F:17-beta-hydroxysteroid dehydrogenase (NAD+) activity"/>
    <property type="evidence" value="ECO:0007669"/>
    <property type="project" value="TreeGrafter"/>
</dbReference>
<dbReference type="InterPro" id="IPR002539">
    <property type="entry name" value="MaoC-like_dom"/>
</dbReference>
<evidence type="ECO:0000259" key="1">
    <source>
        <dbReference type="Pfam" id="PF01575"/>
    </source>
</evidence>
<dbReference type="InterPro" id="IPR029069">
    <property type="entry name" value="HotDog_dom_sf"/>
</dbReference>
<dbReference type="GO" id="GO:0006635">
    <property type="term" value="P:fatty acid beta-oxidation"/>
    <property type="evidence" value="ECO:0007669"/>
    <property type="project" value="TreeGrafter"/>
</dbReference>
<dbReference type="OrthoDB" id="5522043at2"/>
<dbReference type="PANTHER" id="PTHR13078">
    <property type="entry name" value="PEROXISOMAL MULTIFUNCTIONAL ENZYME TYPE 2-RELATED"/>
    <property type="match status" value="1"/>
</dbReference>
<dbReference type="Pfam" id="PF22622">
    <property type="entry name" value="MFE-2_hydrat-2_N"/>
    <property type="match status" value="1"/>
</dbReference>
<feature type="domain" description="MaoC-like" evidence="1">
    <location>
        <begin position="164"/>
        <end position="277"/>
    </location>
</feature>
<dbReference type="Gene3D" id="3.10.129.10">
    <property type="entry name" value="Hotdog Thioesterase"/>
    <property type="match status" value="1"/>
</dbReference>
<dbReference type="CDD" id="cd03448">
    <property type="entry name" value="HDE_HSD"/>
    <property type="match status" value="1"/>
</dbReference>
<dbReference type="EC" id="4.2.1.119" evidence="3"/>
<dbReference type="GO" id="GO:0003857">
    <property type="term" value="F:(3S)-3-hydroxyacyl-CoA dehydrogenase (NAD+) activity"/>
    <property type="evidence" value="ECO:0007669"/>
    <property type="project" value="TreeGrafter"/>
</dbReference>
<dbReference type="Pfam" id="PF01575">
    <property type="entry name" value="MaoC_dehydratas"/>
    <property type="match status" value="1"/>
</dbReference>
<evidence type="ECO:0000313" key="3">
    <source>
        <dbReference type="EMBL" id="SLN30432.1"/>
    </source>
</evidence>
<protein>
    <submittedName>
        <fullName evidence="3">(R)-specific enoyl-CoA hydratase</fullName>
        <ecNumber evidence="3">4.2.1.119</ecNumber>
    </submittedName>
</protein>
<proteinExistence type="predicted"/>
<keyword evidence="3" id="KW-0456">Lyase</keyword>
<reference evidence="3 4" key="1">
    <citation type="submission" date="2017-03" db="EMBL/GenBank/DDBJ databases">
        <authorList>
            <person name="Afonso C.L."/>
            <person name="Miller P.J."/>
            <person name="Scott M.A."/>
            <person name="Spackman E."/>
            <person name="Goraichik I."/>
            <person name="Dimitrov K.M."/>
            <person name="Suarez D.L."/>
            <person name="Swayne D.E."/>
        </authorList>
    </citation>
    <scope>NUCLEOTIDE SEQUENCE [LARGE SCALE GENOMIC DNA]</scope>
    <source>
        <strain evidence="3 4">CECT 7691</strain>
    </source>
</reference>
<gene>
    <name evidence="3" type="primary">phaJ_1</name>
    <name evidence="3" type="ORF">OCH7691_01061</name>
</gene>
<dbReference type="Proteomes" id="UP000193200">
    <property type="component" value="Unassembled WGS sequence"/>
</dbReference>
<dbReference type="InParanoid" id="A0A1Y5S1N4"/>
<dbReference type="InterPro" id="IPR054357">
    <property type="entry name" value="MFE-2_N"/>
</dbReference>
<evidence type="ECO:0000313" key="4">
    <source>
        <dbReference type="Proteomes" id="UP000193200"/>
    </source>
</evidence>
<dbReference type="EMBL" id="FWFR01000001">
    <property type="protein sequence ID" value="SLN30432.1"/>
    <property type="molecule type" value="Genomic_DNA"/>
</dbReference>
<dbReference type="PANTHER" id="PTHR13078:SF56">
    <property type="entry name" value="PEROXISOMAL MULTIFUNCTIONAL ENZYME TYPE 2"/>
    <property type="match status" value="1"/>
</dbReference>
<sequence length="287" mass="31028">MAIDYDKLMNWPFEPLEHRYSARDSILYALGVGLGSDPLDTDQLRFTYEDGLAALPTMAVVLAYPGFFLKRPEFGVDWVKILHGEQGIAIHKPIPAEATVIGETRFTGIVDRGADKGALLYSERKVYEKASGDLLATLTSTTFARGDGGFGGPDGPTKKPHPLPDRAPDATVELPTLPQAALIYRLSGDFNPLHADPAVARAAGFARPILHGLCTLGVAGHAILKQACGYDASRFRSLELRFSAPVYPGETIRTEIWNEGDGAVAFRARVVERDVVVLNNGRAEIAG</sequence>
<organism evidence="3 4">
    <name type="scientific">Oceanibacterium hippocampi</name>
    <dbReference type="NCBI Taxonomy" id="745714"/>
    <lineage>
        <taxon>Bacteria</taxon>
        <taxon>Pseudomonadati</taxon>
        <taxon>Pseudomonadota</taxon>
        <taxon>Alphaproteobacteria</taxon>
        <taxon>Sneathiellales</taxon>
        <taxon>Sneathiellaceae</taxon>
        <taxon>Oceanibacterium</taxon>
    </lineage>
</organism>
<feature type="domain" description="Peroxisomal multifunctional enzyme type 2-like N-terminal" evidence="2">
    <location>
        <begin position="19"/>
        <end position="146"/>
    </location>
</feature>